<evidence type="ECO:0000313" key="2">
    <source>
        <dbReference type="Proteomes" id="UP000018769"/>
    </source>
</evidence>
<keyword evidence="2" id="KW-1185">Reference proteome</keyword>
<proteinExistence type="predicted"/>
<sequence length="336" mass="39678">MENYCYCSNEVGFSLQKWNSMLESISLHHSDFENDYSSPDINQCILESIGLGNLNNKLLVDKTTERIYHNCFPVASDFLISEKCITETPEKAVKILDALFTQTLENLSIFYKNNLDPMIIVNKVEVKLNKKLHPYVQVLNIKLKEWQNNIKEGKDNLIFQQLCRDLAWNALVKHDWYKQSKDPKYYEIKKSDKIFILPTLEEILKRLIVYYYNCIEENDYLIGAVLLNKYALIKKKDNKSQPYKQNRELLDPLLTEYACLGFYDYESKHRKQVIILTTDQKQETRIKNYIYGKKEIDKEFKDKGLLQRRNFIPGYIIVIDPKTDQVLKIIDVSKLI</sequence>
<gene>
    <name evidence="1" type="ORF">BABL1_gene_61</name>
</gene>
<dbReference type="AlphaFoldDB" id="V6DH57"/>
<name>V6DH57_9BACT</name>
<accession>V6DH57</accession>
<dbReference type="KEGG" id="dpb:BABL1_gene_61"/>
<evidence type="ECO:0000313" key="1">
    <source>
        <dbReference type="EMBL" id="CDK30927.1"/>
    </source>
</evidence>
<dbReference type="EMBL" id="HG793133">
    <property type="protein sequence ID" value="CDK30927.1"/>
    <property type="molecule type" value="Genomic_DNA"/>
</dbReference>
<protein>
    <submittedName>
        <fullName evidence="1">Uncharacterized protein</fullName>
    </submittedName>
</protein>
<dbReference type="RefSeq" id="WP_023792820.1">
    <property type="nucleotide sequence ID" value="NC_023003.1"/>
</dbReference>
<dbReference type="HOGENOM" id="CLU_825588_0_0_7"/>
<reference evidence="1 2" key="1">
    <citation type="journal article" date="2015" name="Biol. Direct">
        <title>Babela massiliensis, a representative of a widespread bacterial phylum with unusual adaptations to parasitism in amoebae.</title>
        <authorList>
            <person name="Pagnier I."/>
            <person name="Yutin N."/>
            <person name="Croce O."/>
            <person name="Makarova K.S."/>
            <person name="Wolf Y.I."/>
            <person name="Benamar S."/>
            <person name="Raoult D."/>
            <person name="Koonin E.V."/>
            <person name="La Scola B."/>
        </authorList>
    </citation>
    <scope>NUCLEOTIDE SEQUENCE [LARGE SCALE GENOMIC DNA]</scope>
    <source>
        <strain evidence="2">BABL1</strain>
    </source>
</reference>
<dbReference type="Proteomes" id="UP000018769">
    <property type="component" value="Chromosome I"/>
</dbReference>
<organism evidence="1 2">
    <name type="scientific">Candidatus Babela massiliensis</name>
    <dbReference type="NCBI Taxonomy" id="673862"/>
    <lineage>
        <taxon>Bacteria</taxon>
        <taxon>Candidatus Babelota</taxon>
        <taxon>Candidatus Babeliae</taxon>
        <taxon>Candidatus Babeliales</taxon>
        <taxon>Candidatus Babeliaceae</taxon>
        <taxon>Candidatus Babela</taxon>
    </lineage>
</organism>